<evidence type="ECO:0000256" key="2">
    <source>
        <dbReference type="ARBA" id="ARBA00022448"/>
    </source>
</evidence>
<dbReference type="Gene3D" id="2.70.130.10">
    <property type="entry name" value="Mannose-6-phosphate receptor binding domain"/>
    <property type="match status" value="1"/>
</dbReference>
<evidence type="ECO:0000313" key="13">
    <source>
        <dbReference type="Proteomes" id="UP000799772"/>
    </source>
</evidence>
<dbReference type="SUPFAM" id="SSF50911">
    <property type="entry name" value="Mannose 6-phosphate receptor domain"/>
    <property type="match status" value="1"/>
</dbReference>
<accession>A0A9P4IGY3</accession>
<evidence type="ECO:0000256" key="3">
    <source>
        <dbReference type="ARBA" id="ARBA00022692"/>
    </source>
</evidence>
<dbReference type="GO" id="GO:0010008">
    <property type="term" value="C:endosome membrane"/>
    <property type="evidence" value="ECO:0007669"/>
    <property type="project" value="UniProtKB-SubCell"/>
</dbReference>
<evidence type="ECO:0000256" key="5">
    <source>
        <dbReference type="ARBA" id="ARBA00022989"/>
    </source>
</evidence>
<evidence type="ECO:0000259" key="11">
    <source>
        <dbReference type="PROSITE" id="PS51914"/>
    </source>
</evidence>
<organism evidence="12 13">
    <name type="scientific">Rhizodiscina lignyota</name>
    <dbReference type="NCBI Taxonomy" id="1504668"/>
    <lineage>
        <taxon>Eukaryota</taxon>
        <taxon>Fungi</taxon>
        <taxon>Dikarya</taxon>
        <taxon>Ascomycota</taxon>
        <taxon>Pezizomycotina</taxon>
        <taxon>Dothideomycetes</taxon>
        <taxon>Pleosporomycetidae</taxon>
        <taxon>Aulographales</taxon>
        <taxon>Rhizodiscinaceae</taxon>
        <taxon>Rhizodiscina</taxon>
    </lineage>
</organism>
<gene>
    <name evidence="12" type="ORF">NA57DRAFT_35491</name>
</gene>
<dbReference type="GO" id="GO:0007034">
    <property type="term" value="P:vacuolar transport"/>
    <property type="evidence" value="ECO:0007669"/>
    <property type="project" value="TreeGrafter"/>
</dbReference>
<dbReference type="InterPro" id="IPR044865">
    <property type="entry name" value="MRH_dom"/>
</dbReference>
<evidence type="ECO:0000256" key="1">
    <source>
        <dbReference type="ARBA" id="ARBA00004308"/>
    </source>
</evidence>
<evidence type="ECO:0000256" key="10">
    <source>
        <dbReference type="SAM" id="SignalP"/>
    </source>
</evidence>
<keyword evidence="5 9" id="KW-1133">Transmembrane helix</keyword>
<feature type="signal peptide" evidence="10">
    <location>
        <begin position="1"/>
        <end position="33"/>
    </location>
</feature>
<evidence type="ECO:0000256" key="8">
    <source>
        <dbReference type="ARBA" id="ARBA00023180"/>
    </source>
</evidence>
<name>A0A9P4IGY3_9PEZI</name>
<dbReference type="EMBL" id="ML978123">
    <property type="protein sequence ID" value="KAF2101390.1"/>
    <property type="molecule type" value="Genomic_DNA"/>
</dbReference>
<dbReference type="PROSITE" id="PS51914">
    <property type="entry name" value="MRH"/>
    <property type="match status" value="1"/>
</dbReference>
<keyword evidence="2" id="KW-0813">Transport</keyword>
<dbReference type="Proteomes" id="UP000799772">
    <property type="component" value="Unassembled WGS sequence"/>
</dbReference>
<dbReference type="GO" id="GO:0000139">
    <property type="term" value="C:Golgi membrane"/>
    <property type="evidence" value="ECO:0007669"/>
    <property type="project" value="UniProtKB-SubCell"/>
</dbReference>
<sequence>MIPSRFPRTVAAPHSLLVTTLLLLLCLTSVASAASDKKSKPLEPCTVRSPSSNAFFDLNQIAKRPATDKDLEKHKDDAEPYEAKSWHARGYDYNANFTLNFCAPVVEGLRDVEGVDERLWTNVTGYYEKGGRTYSIGTLNTEPVFRGRKLVLNYTEGSPCPGSSPSFLDRSHDGVRRKSSILSLHCEKDPLAPKAHISFVGSMDECTYFFEVRTLAACAGVESANESLSPGGVFGVIALIAVLVYIVGGCVYQRHVLNQRGWRQLPNYALWAGIGSALKDCLIILTSSCSRFFPSRRSYSRVAVNGYGRGRNGQSDAENRLIDQLDEEWDD</sequence>
<keyword evidence="6 9" id="KW-0472">Membrane</keyword>
<feature type="chain" id="PRO_5040170368" evidence="10">
    <location>
        <begin position="34"/>
        <end position="331"/>
    </location>
</feature>
<protein>
    <submittedName>
        <fullName evidence="12">Mannose 6-phosphate receptor domain-containing protein</fullName>
    </submittedName>
</protein>
<evidence type="ECO:0000313" key="12">
    <source>
        <dbReference type="EMBL" id="KAF2101390.1"/>
    </source>
</evidence>
<evidence type="ECO:0000256" key="4">
    <source>
        <dbReference type="ARBA" id="ARBA00022729"/>
    </source>
</evidence>
<reference evidence="12" key="1">
    <citation type="journal article" date="2020" name="Stud. Mycol.">
        <title>101 Dothideomycetes genomes: a test case for predicting lifestyles and emergence of pathogens.</title>
        <authorList>
            <person name="Haridas S."/>
            <person name="Albert R."/>
            <person name="Binder M."/>
            <person name="Bloem J."/>
            <person name="Labutti K."/>
            <person name="Salamov A."/>
            <person name="Andreopoulos B."/>
            <person name="Baker S."/>
            <person name="Barry K."/>
            <person name="Bills G."/>
            <person name="Bluhm B."/>
            <person name="Cannon C."/>
            <person name="Castanera R."/>
            <person name="Culley D."/>
            <person name="Daum C."/>
            <person name="Ezra D."/>
            <person name="Gonzalez J."/>
            <person name="Henrissat B."/>
            <person name="Kuo A."/>
            <person name="Liang C."/>
            <person name="Lipzen A."/>
            <person name="Lutzoni F."/>
            <person name="Magnuson J."/>
            <person name="Mondo S."/>
            <person name="Nolan M."/>
            <person name="Ohm R."/>
            <person name="Pangilinan J."/>
            <person name="Park H.-J."/>
            <person name="Ramirez L."/>
            <person name="Alfaro M."/>
            <person name="Sun H."/>
            <person name="Tritt A."/>
            <person name="Yoshinaga Y."/>
            <person name="Zwiers L.-H."/>
            <person name="Turgeon B."/>
            <person name="Goodwin S."/>
            <person name="Spatafora J."/>
            <person name="Crous P."/>
            <person name="Grigoriev I."/>
        </authorList>
    </citation>
    <scope>NUCLEOTIDE SEQUENCE</scope>
    <source>
        <strain evidence="12">CBS 133067</strain>
    </source>
</reference>
<dbReference type="OrthoDB" id="4504960at2759"/>
<dbReference type="PANTHER" id="PTHR15071">
    <property type="entry name" value="MANNOSE-6-PHOSPHATE RECEPTOR FAMILY MEMBER"/>
    <property type="match status" value="1"/>
</dbReference>
<keyword evidence="12" id="KW-0675">Receptor</keyword>
<dbReference type="PANTHER" id="PTHR15071:SF0">
    <property type="entry name" value="MANNOSE 6-PHOSPHATE RECEPTOR-LIKE PROTEIN 1"/>
    <property type="match status" value="1"/>
</dbReference>
<dbReference type="Pfam" id="PF02157">
    <property type="entry name" value="Man-6-P_recep"/>
    <property type="match status" value="1"/>
</dbReference>
<dbReference type="GO" id="GO:0005770">
    <property type="term" value="C:late endosome"/>
    <property type="evidence" value="ECO:0007669"/>
    <property type="project" value="TreeGrafter"/>
</dbReference>
<keyword evidence="3 9" id="KW-0812">Transmembrane</keyword>
<feature type="transmembrane region" description="Helical" evidence="9">
    <location>
        <begin position="232"/>
        <end position="252"/>
    </location>
</feature>
<comment type="subcellular location">
    <subcellularLocation>
        <location evidence="1">Endomembrane system</location>
    </subcellularLocation>
</comment>
<dbReference type="InterPro" id="IPR009011">
    <property type="entry name" value="Man6P_isomerase_rcpt-bd_dom_sf"/>
</dbReference>
<dbReference type="InterPro" id="IPR028927">
    <property type="entry name" value="Man-6-P_rcpt"/>
</dbReference>
<proteinExistence type="predicted"/>
<comment type="caution">
    <text evidence="12">The sequence shown here is derived from an EMBL/GenBank/DDBJ whole genome shotgun (WGS) entry which is preliminary data.</text>
</comment>
<feature type="domain" description="MRH" evidence="11">
    <location>
        <begin position="43"/>
        <end position="220"/>
    </location>
</feature>
<evidence type="ECO:0000256" key="7">
    <source>
        <dbReference type="ARBA" id="ARBA00023157"/>
    </source>
</evidence>
<keyword evidence="13" id="KW-1185">Reference proteome</keyword>
<keyword evidence="7" id="KW-1015">Disulfide bond</keyword>
<dbReference type="FunFam" id="2.70.130.10:FF:000024">
    <property type="entry name" value="Putative vacuolar sorting receptor"/>
    <property type="match status" value="1"/>
</dbReference>
<keyword evidence="8" id="KW-0325">Glycoprotein</keyword>
<evidence type="ECO:0000256" key="6">
    <source>
        <dbReference type="ARBA" id="ARBA00023136"/>
    </source>
</evidence>
<dbReference type="AlphaFoldDB" id="A0A9P4IGY3"/>
<keyword evidence="4 10" id="KW-0732">Signal</keyword>
<evidence type="ECO:0000256" key="9">
    <source>
        <dbReference type="SAM" id="Phobius"/>
    </source>
</evidence>